<comment type="caution">
    <text evidence="3">The sequence shown here is derived from an EMBL/GenBank/DDBJ whole genome shotgun (WGS) entry which is preliminary data.</text>
</comment>
<feature type="transmembrane region" description="Helical" evidence="1">
    <location>
        <begin position="157"/>
        <end position="179"/>
    </location>
</feature>
<evidence type="ECO:0000313" key="4">
    <source>
        <dbReference type="Proteomes" id="UP000518300"/>
    </source>
</evidence>
<keyword evidence="1" id="KW-0472">Membrane</keyword>
<feature type="transmembrane region" description="Helical" evidence="1">
    <location>
        <begin position="271"/>
        <end position="290"/>
    </location>
</feature>
<feature type="transmembrane region" description="Helical" evidence="1">
    <location>
        <begin position="117"/>
        <end position="150"/>
    </location>
</feature>
<feature type="domain" description="DUF418" evidence="2">
    <location>
        <begin position="254"/>
        <end position="421"/>
    </location>
</feature>
<name>A0A848L413_9BACT</name>
<feature type="transmembrane region" description="Helical" evidence="1">
    <location>
        <begin position="385"/>
        <end position="404"/>
    </location>
</feature>
<dbReference type="Proteomes" id="UP000518300">
    <property type="component" value="Unassembled WGS sequence"/>
</dbReference>
<accession>A0A848L413</accession>
<gene>
    <name evidence="3" type="ORF">HG543_00560</name>
</gene>
<reference evidence="3 4" key="1">
    <citation type="submission" date="2020-04" db="EMBL/GenBank/DDBJ databases">
        <title>Draft genome of Pyxidicoccus fallax type strain.</title>
        <authorList>
            <person name="Whitworth D.E."/>
        </authorList>
    </citation>
    <scope>NUCLEOTIDE SEQUENCE [LARGE SCALE GENOMIC DNA]</scope>
    <source>
        <strain evidence="3 4">DSM 14698</strain>
    </source>
</reference>
<evidence type="ECO:0000313" key="3">
    <source>
        <dbReference type="EMBL" id="NMO13366.1"/>
    </source>
</evidence>
<keyword evidence="4" id="KW-1185">Reference proteome</keyword>
<evidence type="ECO:0000259" key="2">
    <source>
        <dbReference type="Pfam" id="PF04235"/>
    </source>
</evidence>
<dbReference type="PANTHER" id="PTHR30590">
    <property type="entry name" value="INNER MEMBRANE PROTEIN"/>
    <property type="match status" value="1"/>
</dbReference>
<feature type="transmembrane region" description="Helical" evidence="1">
    <location>
        <begin position="237"/>
        <end position="259"/>
    </location>
</feature>
<dbReference type="EMBL" id="JABBJJ010000002">
    <property type="protein sequence ID" value="NMO13366.1"/>
    <property type="molecule type" value="Genomic_DNA"/>
</dbReference>
<evidence type="ECO:0000256" key="1">
    <source>
        <dbReference type="SAM" id="Phobius"/>
    </source>
</evidence>
<protein>
    <submittedName>
        <fullName evidence="3">DUF418 domain-containing protein</fullName>
    </submittedName>
</protein>
<feature type="transmembrane region" description="Helical" evidence="1">
    <location>
        <begin position="310"/>
        <end position="333"/>
    </location>
</feature>
<dbReference type="InterPro" id="IPR052529">
    <property type="entry name" value="Bact_Transport_Assoc"/>
</dbReference>
<sequence>MFEPTPPAPPSGAHARPVDVTERVLLVDVLRGFALCGVFVSNSFSWFSGRALLPREQIQALSAPPLESVVTALYYFFVNQKFVVLFSFLFGLGFSIQLTRAEARGVPIVPLYSRRLLVLLGIGVTHMFGLWVGDVLASYALVGFALLLFLRSSNRTVLIWALVLIVGVPLLVSALQHFVPLLMSGAQAAAEAAKASEAQEAQARTLFLEGLSSGSFQLAQAANAQYAMFVLPQFKRLLWMSVTLGRFLLGLLAGRYLLLQDVERHRASYRRMLVWGAVVGVLGNGAWGVAQRLRIAGVVDPAKDHWMFALPTLGELGLLGLAAVYVAAFALLLQREQWWWKVQEVLAPVGRMALTHYLLQTVVSLCIYDGWGLGLIGRMPPSRCVALTLILFALQVPLSQWWLARFRFGPAEWLWRSLTYGRAQPMRLAPRSTVEPSVS</sequence>
<dbReference type="InterPro" id="IPR007349">
    <property type="entry name" value="DUF418"/>
</dbReference>
<feature type="transmembrane region" description="Helical" evidence="1">
    <location>
        <begin position="354"/>
        <end position="373"/>
    </location>
</feature>
<proteinExistence type="predicted"/>
<dbReference type="Pfam" id="PF04235">
    <property type="entry name" value="DUF418"/>
    <property type="match status" value="1"/>
</dbReference>
<feature type="transmembrane region" description="Helical" evidence="1">
    <location>
        <begin position="32"/>
        <end position="53"/>
    </location>
</feature>
<dbReference type="AlphaFoldDB" id="A0A848L413"/>
<organism evidence="3 4">
    <name type="scientific">Pyxidicoccus fallax</name>
    <dbReference type="NCBI Taxonomy" id="394095"/>
    <lineage>
        <taxon>Bacteria</taxon>
        <taxon>Pseudomonadati</taxon>
        <taxon>Myxococcota</taxon>
        <taxon>Myxococcia</taxon>
        <taxon>Myxococcales</taxon>
        <taxon>Cystobacterineae</taxon>
        <taxon>Myxococcaceae</taxon>
        <taxon>Pyxidicoccus</taxon>
    </lineage>
</organism>
<dbReference type="PANTHER" id="PTHR30590:SF2">
    <property type="entry name" value="INNER MEMBRANE PROTEIN"/>
    <property type="match status" value="1"/>
</dbReference>
<feature type="transmembrane region" description="Helical" evidence="1">
    <location>
        <begin position="73"/>
        <end position="97"/>
    </location>
</feature>
<dbReference type="RefSeq" id="WP_169342649.1">
    <property type="nucleotide sequence ID" value="NZ_JABBJJ010000002.1"/>
</dbReference>
<keyword evidence="1" id="KW-1133">Transmembrane helix</keyword>
<keyword evidence="1" id="KW-0812">Transmembrane</keyword>